<keyword evidence="2" id="KW-0560">Oxidoreductase</keyword>
<reference evidence="3" key="1">
    <citation type="journal article" date="2014" name="Front. Microbiol.">
        <title>High frequency of phylogenetically diverse reductive dehalogenase-homologous genes in deep subseafloor sedimentary metagenomes.</title>
        <authorList>
            <person name="Kawai M."/>
            <person name="Futagami T."/>
            <person name="Toyoda A."/>
            <person name="Takaki Y."/>
            <person name="Nishi S."/>
            <person name="Hori S."/>
            <person name="Arai W."/>
            <person name="Tsubouchi T."/>
            <person name="Morono Y."/>
            <person name="Uchiyama I."/>
            <person name="Ito T."/>
            <person name="Fujiyama A."/>
            <person name="Inagaki F."/>
            <person name="Takami H."/>
        </authorList>
    </citation>
    <scope>NUCLEOTIDE SEQUENCE</scope>
    <source>
        <strain evidence="3">Expedition CK06-06</strain>
    </source>
</reference>
<protein>
    <submittedName>
        <fullName evidence="3">Uncharacterized protein</fullName>
    </submittedName>
</protein>
<dbReference type="PANTHER" id="PTHR45024:SF2">
    <property type="entry name" value="SCP2 DOMAIN-CONTAINING PROTEIN"/>
    <property type="match status" value="1"/>
</dbReference>
<name>X0T602_9ZZZZ</name>
<dbReference type="Pfam" id="PF13561">
    <property type="entry name" value="adh_short_C2"/>
    <property type="match status" value="1"/>
</dbReference>
<dbReference type="EMBL" id="BARS01015274">
    <property type="protein sequence ID" value="GAF88639.1"/>
    <property type="molecule type" value="Genomic_DNA"/>
</dbReference>
<dbReference type="InterPro" id="IPR002347">
    <property type="entry name" value="SDR_fam"/>
</dbReference>
<evidence type="ECO:0000256" key="2">
    <source>
        <dbReference type="ARBA" id="ARBA00023002"/>
    </source>
</evidence>
<dbReference type="GO" id="GO:0016491">
    <property type="term" value="F:oxidoreductase activity"/>
    <property type="evidence" value="ECO:0007669"/>
    <property type="project" value="UniProtKB-KW"/>
</dbReference>
<evidence type="ECO:0000313" key="3">
    <source>
        <dbReference type="EMBL" id="GAF88639.1"/>
    </source>
</evidence>
<evidence type="ECO:0000256" key="1">
    <source>
        <dbReference type="ARBA" id="ARBA00006484"/>
    </source>
</evidence>
<dbReference type="Gene3D" id="3.40.50.720">
    <property type="entry name" value="NAD(P)-binding Rossmann-like Domain"/>
    <property type="match status" value="1"/>
</dbReference>
<comment type="similarity">
    <text evidence="1">Belongs to the short-chain dehydrogenases/reductases (SDR) family.</text>
</comment>
<dbReference type="SUPFAM" id="SSF51735">
    <property type="entry name" value="NAD(P)-binding Rossmann-fold domains"/>
    <property type="match status" value="1"/>
</dbReference>
<dbReference type="AlphaFoldDB" id="X0T602"/>
<dbReference type="PRINTS" id="PR00081">
    <property type="entry name" value="GDHRDH"/>
</dbReference>
<organism evidence="3">
    <name type="scientific">marine sediment metagenome</name>
    <dbReference type="NCBI Taxonomy" id="412755"/>
    <lineage>
        <taxon>unclassified sequences</taxon>
        <taxon>metagenomes</taxon>
        <taxon>ecological metagenomes</taxon>
    </lineage>
</organism>
<dbReference type="PROSITE" id="PS00061">
    <property type="entry name" value="ADH_SHORT"/>
    <property type="match status" value="1"/>
</dbReference>
<gene>
    <name evidence="3" type="ORF">S01H1_25311</name>
</gene>
<dbReference type="InterPro" id="IPR020904">
    <property type="entry name" value="Sc_DH/Rdtase_CS"/>
</dbReference>
<dbReference type="InterPro" id="IPR051687">
    <property type="entry name" value="Peroxisomal_Beta-Oxidation"/>
</dbReference>
<dbReference type="PRINTS" id="PR00080">
    <property type="entry name" value="SDRFAMILY"/>
</dbReference>
<sequence>GAKVVVNDLGGARDGTGASTSPAGEVVAEIKKLGGQAVANHDSVTTLQGAENIVKTAMDNFNKVDILVNNAGILRDRMVFNMSEEDWDLVLKVHLFGHFYTIRAVSPFFRQQRYGRIINTSSIAGLYATTYGQANYGAAKEGIVGLTRKVARDMGRYGVTCNCIRPTAGTRLTLSEEMMKARTEDIARLEEMKPEDIAPMVVWLASDDAANVNGRAFYVQTGRIGLYSEPVMEKQLVKAGGWTIDELFNFMPITMTWELVNPDPPQPK</sequence>
<proteinExistence type="inferred from homology"/>
<dbReference type="InterPro" id="IPR036291">
    <property type="entry name" value="NAD(P)-bd_dom_sf"/>
</dbReference>
<comment type="caution">
    <text evidence="3">The sequence shown here is derived from an EMBL/GenBank/DDBJ whole genome shotgun (WGS) entry which is preliminary data.</text>
</comment>
<accession>X0T602</accession>
<dbReference type="PANTHER" id="PTHR45024">
    <property type="entry name" value="DEHYDROGENASES, SHORT CHAIN"/>
    <property type="match status" value="1"/>
</dbReference>
<feature type="non-terminal residue" evidence="3">
    <location>
        <position position="1"/>
    </location>
</feature>